<sequence length="194" mass="23220">MKITNYILPTSRTHGSFSTIKSWDTMNYIKHLIRHTNDPIFEEQFYKITQSHIDFDKRAKDEKNDTINIYDNFFYSSNDDLDSKIRSMLNNLYEKSLTFRRIINYYVKEINLSDYGFLKCKILPAYAYNYEMENDAPPKILIPIDHNLNFIDAKYNGETYRGNEEFAINLFLQHILHNDIQEQTSIDLYTEHNK</sequence>
<evidence type="ECO:0000313" key="2">
    <source>
        <dbReference type="EMBL" id="AAG55923.1"/>
    </source>
</evidence>
<evidence type="ECO:0000259" key="1">
    <source>
        <dbReference type="Pfam" id="PF15962"/>
    </source>
</evidence>
<dbReference type="KEGG" id="ece:Z1823"/>
<gene>
    <name evidence="2" type="ordered locus">Z1823</name>
</gene>
<protein>
    <recommendedName>
        <fullName evidence="1">DUF4765 domain-containing protein</fullName>
    </recommendedName>
</protein>
<dbReference type="EMBL" id="AE005174">
    <property type="protein sequence ID" value="AAG55923.1"/>
    <property type="molecule type" value="Genomic_DNA"/>
</dbReference>
<name>Q8X3R1_ECO57</name>
<dbReference type="Pfam" id="PF15962">
    <property type="entry name" value="DUF4765"/>
    <property type="match status" value="1"/>
</dbReference>
<organism evidence="2 3">
    <name type="scientific">Escherichia coli O157:H7</name>
    <dbReference type="NCBI Taxonomy" id="83334"/>
    <lineage>
        <taxon>Bacteria</taxon>
        <taxon>Pseudomonadati</taxon>
        <taxon>Pseudomonadota</taxon>
        <taxon>Gammaproteobacteria</taxon>
        <taxon>Enterobacterales</taxon>
        <taxon>Enterobacteriaceae</taxon>
        <taxon>Escherichia</taxon>
    </lineage>
</organism>
<proteinExistence type="predicted"/>
<dbReference type="InterPro" id="IPR031886">
    <property type="entry name" value="DUF4765"/>
</dbReference>
<dbReference type="Proteomes" id="UP000002519">
    <property type="component" value="Chromosome"/>
</dbReference>
<accession>Q8X3R1</accession>
<dbReference type="AlphaFoldDB" id="Q8X3R1"/>
<dbReference type="PIR" id="G85682">
    <property type="entry name" value="G85682"/>
</dbReference>
<reference evidence="2 3" key="1">
    <citation type="journal article" date="2001" name="Nature">
        <title>Genome sequence of enterohaemorrhagic Escherichia coli O157:H7.</title>
        <authorList>
            <person name="Perna N.T."/>
            <person name="Plunkett G.III."/>
            <person name="Burland V."/>
            <person name="Mau B."/>
            <person name="Glasner J.D."/>
            <person name="Rose D.J."/>
            <person name="Mayhew G.F."/>
            <person name="Evans P.S."/>
            <person name="Gregor J."/>
            <person name="Kirkpatrick H.A."/>
            <person name="Posfai G."/>
            <person name="Hackett J."/>
            <person name="Klink S."/>
            <person name="Boutin A."/>
            <person name="Shao Y."/>
            <person name="Miller L."/>
            <person name="Grotbeck E.J."/>
            <person name="Davis N.W."/>
            <person name="Lim A."/>
            <person name="Dimalanta E."/>
            <person name="Potamousis K."/>
            <person name="Apodaca J."/>
            <person name="Anantharaman T.S."/>
            <person name="Lin J."/>
            <person name="Yen G."/>
            <person name="Schwartz D.C."/>
            <person name="Welch R.A."/>
            <person name="Blattner F.R."/>
        </authorList>
    </citation>
    <scope>NUCLEOTIDE SEQUENCE [LARGE SCALE GENOMIC DNA]</scope>
    <source>
        <strain evidence="3">O157:H7 / EDL933 / ATCC 700927 / EHEC</strain>
    </source>
</reference>
<evidence type="ECO:0000313" key="3">
    <source>
        <dbReference type="Proteomes" id="UP000002519"/>
    </source>
</evidence>
<feature type="domain" description="DUF4765" evidence="1">
    <location>
        <begin position="10"/>
        <end position="191"/>
    </location>
</feature>